<dbReference type="InterPro" id="IPR029063">
    <property type="entry name" value="SAM-dependent_MTases_sf"/>
</dbReference>
<protein>
    <submittedName>
        <fullName evidence="1">Class I SAM-dependent methyltransferase</fullName>
    </submittedName>
</protein>
<dbReference type="CDD" id="cd02440">
    <property type="entry name" value="AdoMet_MTases"/>
    <property type="match status" value="1"/>
</dbReference>
<gene>
    <name evidence="1" type="ORF">ACFSYS_13150</name>
</gene>
<reference evidence="2" key="1">
    <citation type="journal article" date="2019" name="Int. J. Syst. Evol. Microbiol.">
        <title>The Global Catalogue of Microorganisms (GCM) 10K type strain sequencing project: providing services to taxonomists for standard genome sequencing and annotation.</title>
        <authorList>
            <consortium name="The Broad Institute Genomics Platform"/>
            <consortium name="The Broad Institute Genome Sequencing Center for Infectious Disease"/>
            <person name="Wu L."/>
            <person name="Ma J."/>
        </authorList>
    </citation>
    <scope>NUCLEOTIDE SEQUENCE [LARGE SCALE GENOMIC DNA]</scope>
    <source>
        <strain evidence="2">KCTC 52925</strain>
    </source>
</reference>
<evidence type="ECO:0000313" key="1">
    <source>
        <dbReference type="EMBL" id="MFD2834237.1"/>
    </source>
</evidence>
<keyword evidence="2" id="KW-1185">Reference proteome</keyword>
<sequence>MNYKRFIPDPLISYMRGKKQYFLGKYYRNDLTKLAQLHLCDKWGTHFYTPHYDSHFKNFQNKNIKLLEIGVGGYKNPDRGGASLRMWKDYFKKGEIYAIDIHDKSLLEENRIKILKGSQTDTQFLDRICNDIGEIDFIIDDGSHMNEDIVKSFEHLFPKLKTGGIYVVEDLQCAYWPWYGGDSEDMDNPLSAVNFFKSLIHGINHAEFLKPGYEPNYFDQNITSMHIYHNIIFIHKGDNTTPSSHLINNRLPH</sequence>
<dbReference type="RefSeq" id="WP_251739132.1">
    <property type="nucleotide sequence ID" value="NZ_JBHUOJ010000032.1"/>
</dbReference>
<dbReference type="GO" id="GO:0032259">
    <property type="term" value="P:methylation"/>
    <property type="evidence" value="ECO:0007669"/>
    <property type="project" value="UniProtKB-KW"/>
</dbReference>
<proteinExistence type="predicted"/>
<dbReference type="Proteomes" id="UP001597438">
    <property type="component" value="Unassembled WGS sequence"/>
</dbReference>
<keyword evidence="1" id="KW-0489">Methyltransferase</keyword>
<evidence type="ECO:0000313" key="2">
    <source>
        <dbReference type="Proteomes" id="UP001597438"/>
    </source>
</evidence>
<accession>A0ABW5X6T7</accession>
<organism evidence="1 2">
    <name type="scientific">Christiangramia antarctica</name>
    <dbReference type="NCBI Taxonomy" id="2058158"/>
    <lineage>
        <taxon>Bacteria</taxon>
        <taxon>Pseudomonadati</taxon>
        <taxon>Bacteroidota</taxon>
        <taxon>Flavobacteriia</taxon>
        <taxon>Flavobacteriales</taxon>
        <taxon>Flavobacteriaceae</taxon>
        <taxon>Christiangramia</taxon>
    </lineage>
</organism>
<keyword evidence="1" id="KW-0808">Transferase</keyword>
<dbReference type="EMBL" id="JBHUOJ010000032">
    <property type="protein sequence ID" value="MFD2834237.1"/>
    <property type="molecule type" value="Genomic_DNA"/>
</dbReference>
<dbReference type="Gene3D" id="3.40.50.150">
    <property type="entry name" value="Vaccinia Virus protein VP39"/>
    <property type="match status" value="1"/>
</dbReference>
<dbReference type="SUPFAM" id="SSF53335">
    <property type="entry name" value="S-adenosyl-L-methionine-dependent methyltransferases"/>
    <property type="match status" value="1"/>
</dbReference>
<comment type="caution">
    <text evidence="1">The sequence shown here is derived from an EMBL/GenBank/DDBJ whole genome shotgun (WGS) entry which is preliminary data.</text>
</comment>
<dbReference type="GO" id="GO:0008168">
    <property type="term" value="F:methyltransferase activity"/>
    <property type="evidence" value="ECO:0007669"/>
    <property type="project" value="UniProtKB-KW"/>
</dbReference>
<name>A0ABW5X6T7_9FLAO</name>